<feature type="domain" description="DhaK" evidence="1">
    <location>
        <begin position="8"/>
        <end position="330"/>
    </location>
</feature>
<dbReference type="Gene3D" id="3.40.50.10440">
    <property type="entry name" value="Dihydroxyacetone kinase, domain 1"/>
    <property type="match status" value="1"/>
</dbReference>
<sequence length="337" mass="34533">MARHLVNDPFDAVDDMMRGVVAAHGDRVARTASGRGLYTRENDPRRRVSVVVGGGSGHEPAFLGWVGPGFADAVAVGNVFAAPAADPVVEVVQTLAPSDGALFLFGNYEGDVMNFRLAGEFLSDIGIASRTVLITDDVASAPAHSPHRRRGVAGGVVVAKAAGALADQGAGLDDVAALAGRVNDATRSIGVALSSCHLPTAARPTFELPDGKTDFGIGVHGETGLSRRTRGTAAETAAQMVDALLDDQPALADSRALVLVNTFGATPLMEAYIVLGEVLELLRKAGTTPVFAHAGAYLTSLQMAGVSLTTTLLTPETEALIGAPGSPLTLPPLGGSR</sequence>
<evidence type="ECO:0000313" key="3">
    <source>
        <dbReference type="Proteomes" id="UP000286931"/>
    </source>
</evidence>
<dbReference type="OrthoDB" id="9806345at2"/>
<dbReference type="RefSeq" id="WP_126638192.1">
    <property type="nucleotide sequence ID" value="NZ_BIFH01000019.1"/>
</dbReference>
<dbReference type="Gene3D" id="3.30.1180.20">
    <property type="entry name" value="Dihydroxyacetone kinase, domain 2"/>
    <property type="match status" value="1"/>
</dbReference>
<keyword evidence="2" id="KW-0808">Transferase</keyword>
<dbReference type="InterPro" id="IPR004006">
    <property type="entry name" value="DhaK_dom"/>
</dbReference>
<dbReference type="PANTHER" id="PTHR28629">
    <property type="entry name" value="TRIOKINASE/FMN CYCLASE"/>
    <property type="match status" value="1"/>
</dbReference>
<name>A0A401YNE5_9ACTN</name>
<dbReference type="PROSITE" id="PS51481">
    <property type="entry name" value="DHAK"/>
    <property type="match status" value="1"/>
</dbReference>
<evidence type="ECO:0000259" key="1">
    <source>
        <dbReference type="PROSITE" id="PS51481"/>
    </source>
</evidence>
<dbReference type="AlphaFoldDB" id="A0A401YNE5"/>
<keyword evidence="3" id="KW-1185">Reference proteome</keyword>
<gene>
    <name evidence="2" type="primary">derK</name>
    <name evidence="2" type="ORF">EHYA_03805</name>
</gene>
<dbReference type="GO" id="GO:0004371">
    <property type="term" value="F:glycerone kinase activity"/>
    <property type="evidence" value="ECO:0007669"/>
    <property type="project" value="InterPro"/>
</dbReference>
<dbReference type="EMBL" id="BIFH01000019">
    <property type="protein sequence ID" value="GCD96121.1"/>
    <property type="molecule type" value="Genomic_DNA"/>
</dbReference>
<proteinExistence type="predicted"/>
<dbReference type="Pfam" id="PF02733">
    <property type="entry name" value="Dak1"/>
    <property type="match status" value="1"/>
</dbReference>
<accession>A0A401YNE5</accession>
<comment type="caution">
    <text evidence="2">The sequence shown here is derived from an EMBL/GenBank/DDBJ whole genome shotgun (WGS) entry which is preliminary data.</text>
</comment>
<dbReference type="PANTHER" id="PTHR28629:SF4">
    <property type="entry name" value="TRIOKINASE_FMN CYCLASE"/>
    <property type="match status" value="1"/>
</dbReference>
<dbReference type="FunFam" id="3.40.50.10440:FF:000001">
    <property type="entry name" value="Dihydroxyacetone kinase, DhaK subunit"/>
    <property type="match status" value="1"/>
</dbReference>
<dbReference type="Proteomes" id="UP000286931">
    <property type="component" value="Unassembled WGS sequence"/>
</dbReference>
<dbReference type="GO" id="GO:0019563">
    <property type="term" value="P:glycerol catabolic process"/>
    <property type="evidence" value="ECO:0007669"/>
    <property type="project" value="TreeGrafter"/>
</dbReference>
<reference evidence="2 3" key="1">
    <citation type="submission" date="2018-12" db="EMBL/GenBank/DDBJ databases">
        <title>Draft genome sequence of Embleya hyalina NBRC 13850T.</title>
        <authorList>
            <person name="Komaki H."/>
            <person name="Hosoyama A."/>
            <person name="Kimura A."/>
            <person name="Ichikawa N."/>
            <person name="Tamura T."/>
        </authorList>
    </citation>
    <scope>NUCLEOTIDE SEQUENCE [LARGE SCALE GENOMIC DNA]</scope>
    <source>
        <strain evidence="2 3">NBRC 13850</strain>
    </source>
</reference>
<protein>
    <submittedName>
        <fullName evidence="2">D-erythrulose kinase</fullName>
    </submittedName>
</protein>
<dbReference type="GO" id="GO:0005829">
    <property type="term" value="C:cytosol"/>
    <property type="evidence" value="ECO:0007669"/>
    <property type="project" value="TreeGrafter"/>
</dbReference>
<keyword evidence="2" id="KW-0418">Kinase</keyword>
<organism evidence="2 3">
    <name type="scientific">Embleya hyalina</name>
    <dbReference type="NCBI Taxonomy" id="516124"/>
    <lineage>
        <taxon>Bacteria</taxon>
        <taxon>Bacillati</taxon>
        <taxon>Actinomycetota</taxon>
        <taxon>Actinomycetes</taxon>
        <taxon>Kitasatosporales</taxon>
        <taxon>Streptomycetaceae</taxon>
        <taxon>Embleya</taxon>
    </lineage>
</organism>
<dbReference type="SUPFAM" id="SSF82549">
    <property type="entry name" value="DAK1/DegV-like"/>
    <property type="match status" value="1"/>
</dbReference>
<dbReference type="InterPro" id="IPR050861">
    <property type="entry name" value="Dihydroxyacetone_Kinase"/>
</dbReference>
<evidence type="ECO:0000313" key="2">
    <source>
        <dbReference type="EMBL" id="GCD96121.1"/>
    </source>
</evidence>